<name>A0A2P6Q700_ROSCH</name>
<accession>A0A2P6Q700</accession>
<evidence type="ECO:0000256" key="2">
    <source>
        <dbReference type="ARBA" id="ARBA00022472"/>
    </source>
</evidence>
<keyword evidence="3" id="KW-0809">Transit peptide</keyword>
<reference evidence="4 5" key="1">
    <citation type="journal article" date="2018" name="Nat. Genet.">
        <title>The Rosa genome provides new insights in the design of modern roses.</title>
        <authorList>
            <person name="Bendahmane M."/>
        </authorList>
    </citation>
    <scope>NUCLEOTIDE SEQUENCE [LARGE SCALE GENOMIC DNA]</scope>
    <source>
        <strain evidence="5">cv. Old Blush</strain>
    </source>
</reference>
<dbReference type="AlphaFoldDB" id="A0A2P6Q700"/>
<dbReference type="Gene3D" id="1.25.70.10">
    <property type="entry name" value="Transcription termination factor 3, mitochondrial"/>
    <property type="match status" value="2"/>
</dbReference>
<comment type="caution">
    <text evidence="4">The sequence shown here is derived from an EMBL/GenBank/DDBJ whole genome shotgun (WGS) entry which is preliminary data.</text>
</comment>
<dbReference type="SMART" id="SM00733">
    <property type="entry name" value="Mterf"/>
    <property type="match status" value="6"/>
</dbReference>
<dbReference type="PANTHER" id="PTHR13068">
    <property type="entry name" value="CGI-12 PROTEIN-RELATED"/>
    <property type="match status" value="1"/>
</dbReference>
<dbReference type="Pfam" id="PF02536">
    <property type="entry name" value="mTERF"/>
    <property type="match status" value="1"/>
</dbReference>
<dbReference type="OrthoDB" id="764594at2759"/>
<dbReference type="InterPro" id="IPR038538">
    <property type="entry name" value="MTERF_sf"/>
</dbReference>
<dbReference type="Proteomes" id="UP000238479">
    <property type="component" value="Chromosome 5"/>
</dbReference>
<evidence type="ECO:0000313" key="4">
    <source>
        <dbReference type="EMBL" id="PRQ29965.1"/>
    </source>
</evidence>
<comment type="similarity">
    <text evidence="1">Belongs to the mTERF family.</text>
</comment>
<keyword evidence="5" id="KW-1185">Reference proteome</keyword>
<keyword evidence="2" id="KW-0805">Transcription regulation</keyword>
<dbReference type="Gramene" id="PRQ29965">
    <property type="protein sequence ID" value="PRQ29965"/>
    <property type="gene ID" value="RchiOBHm_Chr5g0019521"/>
</dbReference>
<sequence>MFMNRIHKRVSKMIAQLNNLVLYAKPVVHERTTCMQNPSFVCIDFRRFSSSRLTHHPKASLSDSTQVVTTSPFANRVSRTARNEGQEALFDYLHCTRSFGFTDAEHISKNSPKFLENLLSKIDSEKEVARTLSRFLRYNPINEFEPFFESLGLSPSELPLFLPRHLMYLSDDPVMFENFQALCDYGIPRSNIGRMYKEAREIFGYDYGVLASKLQAYEYLGLSKGTVVKLVSCCPLLLIGGVNNEFVKFLEKLKCLGLGMDWIGGYASDNSTYNWNRMLDTMDFLDHVGYTKEQMCSLFERNPALLLEGSGKNVYVLFGRLLKLGLEMNEVYSLFMQYPQVLSVKCTRYLLQAIDYLIEVGMATDEIADVVANDMEFLSSSRLKRPNTVCRELKVGRDGLLQIIREDPSKVLRLASKSKASASKQVVSRVPCNHLEKTSFLLRLGYAENSEEMMKALKKFRGRGDQLQERFDCLVEAGLDCNVVMNIIKQAPMVLNQSKDVIVKKISCLTNCLGYPLESLEAFPAYLCYDMDRINLRFSMYMWLREKRAAKPTLSLSTLLACSDARFARYYVDIHPEGPAMWESLKNQKKLSAQ</sequence>
<dbReference type="EMBL" id="PDCK01000043">
    <property type="protein sequence ID" value="PRQ29965.1"/>
    <property type="molecule type" value="Genomic_DNA"/>
</dbReference>
<dbReference type="OMA" id="LHCTRSF"/>
<dbReference type="GO" id="GO:0003676">
    <property type="term" value="F:nucleic acid binding"/>
    <property type="evidence" value="ECO:0007669"/>
    <property type="project" value="InterPro"/>
</dbReference>
<dbReference type="GO" id="GO:0006353">
    <property type="term" value="P:DNA-templated transcription termination"/>
    <property type="evidence" value="ECO:0007669"/>
    <property type="project" value="UniProtKB-KW"/>
</dbReference>
<gene>
    <name evidence="4" type="ORF">RchiOBHm_Chr5g0019521</name>
</gene>
<dbReference type="FunFam" id="1.25.70.10:FF:000019">
    <property type="entry name" value="mTERF family protein"/>
    <property type="match status" value="1"/>
</dbReference>
<dbReference type="STRING" id="74649.A0A2P6Q700"/>
<evidence type="ECO:0000256" key="3">
    <source>
        <dbReference type="ARBA" id="ARBA00022946"/>
    </source>
</evidence>
<keyword evidence="2" id="KW-0804">Transcription</keyword>
<proteinExistence type="inferred from homology"/>
<protein>
    <submittedName>
        <fullName evidence="4">Putative transcription regulator mTERF family</fullName>
    </submittedName>
</protein>
<dbReference type="InterPro" id="IPR003690">
    <property type="entry name" value="MTERF"/>
</dbReference>
<dbReference type="PANTHER" id="PTHR13068:SF103">
    <property type="entry name" value="MITOCHONDRIAL TRANSCRIPTION TERMINATION FACTOR FAMILY PROTEIN"/>
    <property type="match status" value="1"/>
</dbReference>
<evidence type="ECO:0000313" key="5">
    <source>
        <dbReference type="Proteomes" id="UP000238479"/>
    </source>
</evidence>
<evidence type="ECO:0000256" key="1">
    <source>
        <dbReference type="ARBA" id="ARBA00007692"/>
    </source>
</evidence>
<organism evidence="4 5">
    <name type="scientific">Rosa chinensis</name>
    <name type="common">China rose</name>
    <dbReference type="NCBI Taxonomy" id="74649"/>
    <lineage>
        <taxon>Eukaryota</taxon>
        <taxon>Viridiplantae</taxon>
        <taxon>Streptophyta</taxon>
        <taxon>Embryophyta</taxon>
        <taxon>Tracheophyta</taxon>
        <taxon>Spermatophyta</taxon>
        <taxon>Magnoliopsida</taxon>
        <taxon>eudicotyledons</taxon>
        <taxon>Gunneridae</taxon>
        <taxon>Pentapetalae</taxon>
        <taxon>rosids</taxon>
        <taxon>fabids</taxon>
        <taxon>Rosales</taxon>
        <taxon>Rosaceae</taxon>
        <taxon>Rosoideae</taxon>
        <taxon>Rosoideae incertae sedis</taxon>
        <taxon>Rosa</taxon>
    </lineage>
</organism>
<keyword evidence="2" id="KW-0806">Transcription termination</keyword>